<dbReference type="GO" id="GO:0016491">
    <property type="term" value="F:oxidoreductase activity"/>
    <property type="evidence" value="ECO:0007669"/>
    <property type="project" value="UniProtKB-ARBA"/>
</dbReference>
<dbReference type="AlphaFoldDB" id="A2BMJ5"/>
<dbReference type="EMBL" id="CP000493">
    <property type="protein sequence ID" value="ABM81206.1"/>
    <property type="molecule type" value="Genomic_DNA"/>
</dbReference>
<dbReference type="OrthoDB" id="14901at2157"/>
<dbReference type="PROSITE" id="PS51379">
    <property type="entry name" value="4FE4S_FER_2"/>
    <property type="match status" value="2"/>
</dbReference>
<dbReference type="PANTHER" id="PTHR30176:SF3">
    <property type="entry name" value="FERREDOXIN-TYPE PROTEIN NAPH"/>
    <property type="match status" value="1"/>
</dbReference>
<sequence length="309" mass="33805">MRARSSFAHKLKLAIRGVPPRGKYTIARRALQLAILTLFSTQLLVSGAILMGSLASSRILRTIPLMDPFAWLEQTAAAHGPAPESIVAVLIVVAIYSVLGRFFCGWVCPMDLLFSLFERKLAGPRAPPQSRPHMAGKVEKMIPLAMMAVYIVLSVRLGQPFFTTYSPVAGATKLGSAIVKILFNIPGAAIGSIMAWATITGFALIVNIAAEHVFGVKRLWCRYICPIGNLYGYVMNRYSPLVLKVRHADQCRGCMLCSMVCPMGIDVAKYVGEGRDVRDYRCFHCGRCAEVCPWGVLSLGFAPPRARKA</sequence>
<accession>A2BMJ5</accession>
<protein>
    <submittedName>
        <fullName evidence="9">Polyferredoxin</fullName>
    </submittedName>
</protein>
<evidence type="ECO:0000256" key="5">
    <source>
        <dbReference type="ARBA" id="ARBA00023004"/>
    </source>
</evidence>
<dbReference type="KEGG" id="hbu:Hbut_1381"/>
<evidence type="ECO:0000256" key="6">
    <source>
        <dbReference type="ARBA" id="ARBA00023014"/>
    </source>
</evidence>
<dbReference type="RefSeq" id="WP_011822524.1">
    <property type="nucleotide sequence ID" value="NC_008818.1"/>
</dbReference>
<reference evidence="9 10" key="1">
    <citation type="journal article" date="2007" name="Archaea">
        <title>The genome of Hyperthermus butylicus: a sulfur-reducing, peptide fermenting, neutrophilic Crenarchaeote growing up to 108 degrees C.</title>
        <authorList>
            <person name="Brugger K."/>
            <person name="Chen L."/>
            <person name="Stark M."/>
            <person name="Zibat A."/>
            <person name="Redder P."/>
            <person name="Ruepp A."/>
            <person name="Awayez M."/>
            <person name="She Q."/>
            <person name="Garrett R.A."/>
            <person name="Klenk H.P."/>
        </authorList>
    </citation>
    <scope>NUCLEOTIDE SEQUENCE [LARGE SCALE GENOMIC DNA]</scope>
    <source>
        <strain evidence="10">DSM 5456 / JCM 9403 / PLM1-5</strain>
    </source>
</reference>
<dbReference type="Proteomes" id="UP000002593">
    <property type="component" value="Chromosome"/>
</dbReference>
<feature type="domain" description="4Fe-4S ferredoxin-type" evidence="8">
    <location>
        <begin position="274"/>
        <end position="302"/>
    </location>
</feature>
<dbReference type="Pfam" id="PF13237">
    <property type="entry name" value="Fer4_10"/>
    <property type="match status" value="1"/>
</dbReference>
<proteinExistence type="predicted"/>
<dbReference type="InterPro" id="IPR051684">
    <property type="entry name" value="Electron_Trans/Redox"/>
</dbReference>
<dbReference type="PROSITE" id="PS00198">
    <property type="entry name" value="4FE4S_FER_1"/>
    <property type="match status" value="1"/>
</dbReference>
<keyword evidence="7" id="KW-0472">Membrane</keyword>
<dbReference type="Gene3D" id="3.30.70.20">
    <property type="match status" value="1"/>
</dbReference>
<keyword evidence="7" id="KW-1133">Transmembrane helix</keyword>
<keyword evidence="7" id="KW-0812">Transmembrane</keyword>
<evidence type="ECO:0000256" key="3">
    <source>
        <dbReference type="ARBA" id="ARBA00022723"/>
    </source>
</evidence>
<dbReference type="InterPro" id="IPR017896">
    <property type="entry name" value="4Fe4S_Fe-S-bd"/>
</dbReference>
<keyword evidence="3" id="KW-0479">Metal-binding</keyword>
<keyword evidence="10" id="KW-1185">Reference proteome</keyword>
<keyword evidence="4" id="KW-0249">Electron transport</keyword>
<feature type="transmembrane region" description="Helical" evidence="7">
    <location>
        <begin position="86"/>
        <end position="117"/>
    </location>
</feature>
<dbReference type="eggNOG" id="arCOG02772">
    <property type="taxonomic scope" value="Archaea"/>
</dbReference>
<dbReference type="PANTHER" id="PTHR30176">
    <property type="entry name" value="FERREDOXIN-TYPE PROTEIN NAPH"/>
    <property type="match status" value="1"/>
</dbReference>
<keyword evidence="1" id="KW-0813">Transport</keyword>
<evidence type="ECO:0000256" key="7">
    <source>
        <dbReference type="SAM" id="Phobius"/>
    </source>
</evidence>
<evidence type="ECO:0000313" key="9">
    <source>
        <dbReference type="EMBL" id="ABM81206.1"/>
    </source>
</evidence>
<name>A2BMJ5_HYPBU</name>
<dbReference type="GeneID" id="4781936"/>
<dbReference type="SUPFAM" id="SSF54862">
    <property type="entry name" value="4Fe-4S ferredoxins"/>
    <property type="match status" value="1"/>
</dbReference>
<feature type="transmembrane region" description="Helical" evidence="7">
    <location>
        <begin position="138"/>
        <end position="157"/>
    </location>
</feature>
<dbReference type="GO" id="GO:0046872">
    <property type="term" value="F:metal ion binding"/>
    <property type="evidence" value="ECO:0007669"/>
    <property type="project" value="UniProtKB-KW"/>
</dbReference>
<dbReference type="GO" id="GO:0005886">
    <property type="term" value="C:plasma membrane"/>
    <property type="evidence" value="ECO:0007669"/>
    <property type="project" value="TreeGrafter"/>
</dbReference>
<dbReference type="InterPro" id="IPR017900">
    <property type="entry name" value="4Fe4S_Fe_S_CS"/>
</dbReference>
<evidence type="ECO:0000256" key="4">
    <source>
        <dbReference type="ARBA" id="ARBA00022982"/>
    </source>
</evidence>
<keyword evidence="2" id="KW-0004">4Fe-4S</keyword>
<evidence type="ECO:0000313" key="10">
    <source>
        <dbReference type="Proteomes" id="UP000002593"/>
    </source>
</evidence>
<dbReference type="STRING" id="415426.Hbut_1381"/>
<feature type="transmembrane region" description="Helical" evidence="7">
    <location>
        <begin position="177"/>
        <end position="210"/>
    </location>
</feature>
<evidence type="ECO:0000256" key="1">
    <source>
        <dbReference type="ARBA" id="ARBA00022448"/>
    </source>
</evidence>
<keyword evidence="6" id="KW-0411">Iron-sulfur</keyword>
<evidence type="ECO:0000259" key="8">
    <source>
        <dbReference type="PROSITE" id="PS51379"/>
    </source>
</evidence>
<dbReference type="Pfam" id="PF12801">
    <property type="entry name" value="Fer4_5"/>
    <property type="match status" value="2"/>
</dbReference>
<evidence type="ECO:0000256" key="2">
    <source>
        <dbReference type="ARBA" id="ARBA00022485"/>
    </source>
</evidence>
<feature type="domain" description="4Fe-4S ferredoxin-type" evidence="8">
    <location>
        <begin position="241"/>
        <end position="273"/>
    </location>
</feature>
<gene>
    <name evidence="9" type="ordered locus">Hbut_1381</name>
</gene>
<organism evidence="9 10">
    <name type="scientific">Hyperthermus butylicus (strain DSM 5456 / JCM 9403 / PLM1-5)</name>
    <dbReference type="NCBI Taxonomy" id="415426"/>
    <lineage>
        <taxon>Archaea</taxon>
        <taxon>Thermoproteota</taxon>
        <taxon>Thermoprotei</taxon>
        <taxon>Desulfurococcales</taxon>
        <taxon>Pyrodictiaceae</taxon>
        <taxon>Hyperthermus</taxon>
    </lineage>
</organism>
<dbReference type="GO" id="GO:0051539">
    <property type="term" value="F:4 iron, 4 sulfur cluster binding"/>
    <property type="evidence" value="ECO:0007669"/>
    <property type="project" value="UniProtKB-KW"/>
</dbReference>
<dbReference type="HOGENOM" id="CLU_066585_1_0_2"/>
<keyword evidence="5" id="KW-0408">Iron</keyword>
<dbReference type="EnsemblBacteria" id="ABM81206">
    <property type="protein sequence ID" value="ABM81206"/>
    <property type="gene ID" value="Hbut_1381"/>
</dbReference>